<evidence type="ECO:0008006" key="4">
    <source>
        <dbReference type="Google" id="ProtNLM"/>
    </source>
</evidence>
<keyword evidence="1" id="KW-1133">Transmembrane helix</keyword>
<proteinExistence type="predicted"/>
<evidence type="ECO:0000313" key="3">
    <source>
        <dbReference type="Proteomes" id="UP001281447"/>
    </source>
</evidence>
<protein>
    <recommendedName>
        <fullName evidence="4">ABC-2 type transport system permease protein</fullName>
    </recommendedName>
</protein>
<evidence type="ECO:0000256" key="1">
    <source>
        <dbReference type="SAM" id="Phobius"/>
    </source>
</evidence>
<keyword evidence="1" id="KW-0472">Membrane</keyword>
<keyword evidence="3" id="KW-1185">Reference proteome</keyword>
<name>A0ABU5C6D1_9BACI</name>
<evidence type="ECO:0000313" key="2">
    <source>
        <dbReference type="EMBL" id="MDY0394421.1"/>
    </source>
</evidence>
<dbReference type="EMBL" id="JAWDIP010000003">
    <property type="protein sequence ID" value="MDY0394421.1"/>
    <property type="molecule type" value="Genomic_DNA"/>
</dbReference>
<feature type="transmembrane region" description="Helical" evidence="1">
    <location>
        <begin position="167"/>
        <end position="184"/>
    </location>
</feature>
<dbReference type="Proteomes" id="UP001281447">
    <property type="component" value="Unassembled WGS sequence"/>
</dbReference>
<gene>
    <name evidence="2" type="ORF">RWE15_08105</name>
</gene>
<keyword evidence="1" id="KW-0812">Transmembrane</keyword>
<reference evidence="2 3" key="1">
    <citation type="submission" date="2023-10" db="EMBL/GenBank/DDBJ databases">
        <title>Virgibacillus halophilus 5B73C genome.</title>
        <authorList>
            <person name="Miliotis G."/>
            <person name="Sengupta P."/>
            <person name="Hameed A."/>
            <person name="Chuvochina M."/>
            <person name="Mcdonagh F."/>
            <person name="Simpson A.C."/>
            <person name="Singh N.K."/>
            <person name="Rekha P.D."/>
            <person name="Raman K."/>
            <person name="Hugenholtz P."/>
            <person name="Venkateswaran K."/>
        </authorList>
    </citation>
    <scope>NUCLEOTIDE SEQUENCE [LARGE SCALE GENOMIC DNA]</scope>
    <source>
        <strain evidence="2 3">5B73C</strain>
    </source>
</reference>
<accession>A0ABU5C6D1</accession>
<organism evidence="2 3">
    <name type="scientific">Tigheibacillus halophilus</name>
    <dbReference type="NCBI Taxonomy" id="361280"/>
    <lineage>
        <taxon>Bacteria</taxon>
        <taxon>Bacillati</taxon>
        <taxon>Bacillota</taxon>
        <taxon>Bacilli</taxon>
        <taxon>Bacillales</taxon>
        <taxon>Bacillaceae</taxon>
        <taxon>Tigheibacillus</taxon>
    </lineage>
</organism>
<feature type="transmembrane region" description="Helical" evidence="1">
    <location>
        <begin position="77"/>
        <end position="98"/>
    </location>
</feature>
<comment type="caution">
    <text evidence="2">The sequence shown here is derived from an EMBL/GenBank/DDBJ whole genome shotgun (WGS) entry which is preliminary data.</text>
</comment>
<feature type="transmembrane region" description="Helical" evidence="1">
    <location>
        <begin position="143"/>
        <end position="161"/>
    </location>
</feature>
<feature type="transmembrane region" description="Helical" evidence="1">
    <location>
        <begin position="104"/>
        <end position="122"/>
    </location>
</feature>
<feature type="transmembrane region" description="Helical" evidence="1">
    <location>
        <begin position="30"/>
        <end position="47"/>
    </location>
</feature>
<sequence>MAIVFPFIFIFNLLHSQSYAEVVQGKGYLNVYFALIIIGVTVSMLRYSSKYKAAWVLSAAPVEDALKSYSAALKAMLVKLLLPIFILVAVIFVGIFSVRIIPDMLIVGVVAILQTLISYKLLKGDDFPFSEKFEATSQAGSTIKYFMMMAFVGVFAALHYVSTLIVLGKYIYLVVLLIVTIAAWKNIFSSRKMLE</sequence>